<proteinExistence type="inferred from homology"/>
<dbReference type="PANTHER" id="PTHR10966">
    <property type="entry name" value="TRANSCRIPTION INITIATION FACTOR IIA SUBUNIT 2"/>
    <property type="match status" value="1"/>
</dbReference>
<dbReference type="FunFam" id="1.10.287.190:FF:000001">
    <property type="entry name" value="Transcription initiation factor IIA subunit 2"/>
    <property type="match status" value="1"/>
</dbReference>
<reference evidence="10 11" key="1">
    <citation type="journal article" date="2009" name="Science">
        <title>Green evolution and dynamic adaptations revealed by genomes of the marine picoeukaryotes Micromonas.</title>
        <authorList>
            <person name="Worden A.Z."/>
            <person name="Lee J.H."/>
            <person name="Mock T."/>
            <person name="Rouze P."/>
            <person name="Simmons M.P."/>
            <person name="Aerts A.L."/>
            <person name="Allen A.E."/>
            <person name="Cuvelier M.L."/>
            <person name="Derelle E."/>
            <person name="Everett M.V."/>
            <person name="Foulon E."/>
            <person name="Grimwood J."/>
            <person name="Gundlach H."/>
            <person name="Henrissat B."/>
            <person name="Napoli C."/>
            <person name="McDonald S.M."/>
            <person name="Parker M.S."/>
            <person name="Rombauts S."/>
            <person name="Salamov A."/>
            <person name="Von Dassow P."/>
            <person name="Badger J.H."/>
            <person name="Coutinho P.M."/>
            <person name="Demir E."/>
            <person name="Dubchak I."/>
            <person name="Gentemann C."/>
            <person name="Eikrem W."/>
            <person name="Gready J.E."/>
            <person name="John U."/>
            <person name="Lanier W."/>
            <person name="Lindquist E.A."/>
            <person name="Lucas S."/>
            <person name="Mayer K.F."/>
            <person name="Moreau H."/>
            <person name="Not F."/>
            <person name="Otillar R."/>
            <person name="Panaud O."/>
            <person name="Pangilinan J."/>
            <person name="Paulsen I."/>
            <person name="Piegu B."/>
            <person name="Poliakov A."/>
            <person name="Robbens S."/>
            <person name="Schmutz J."/>
            <person name="Toulza E."/>
            <person name="Wyss T."/>
            <person name="Zelensky A."/>
            <person name="Zhou K."/>
            <person name="Armbrust E.V."/>
            <person name="Bhattacharya D."/>
            <person name="Goodenough U.W."/>
            <person name="Van de Peer Y."/>
            <person name="Grigoriev I.V."/>
        </authorList>
    </citation>
    <scope>NUCLEOTIDE SEQUENCE [LARGE SCALE GENOMIC DNA]</scope>
    <source>
        <strain evidence="10 11">CCMP1545</strain>
    </source>
</reference>
<dbReference type="GeneID" id="9681569"/>
<sequence length="111" mass="12303">MTYYELYRRSTLGMTLTDALDEMVTNFELTPSVAMKVLVQFDKCMSEALNRVKAKTTFKGNLGTYRFCDNVWTFILSDVTFSTSGAGGEIATATLDKLKIVACDGRTTSDV</sequence>
<evidence type="ECO:0000313" key="10">
    <source>
        <dbReference type="EMBL" id="EEH59891.1"/>
    </source>
</evidence>
<evidence type="ECO:0000256" key="7">
    <source>
        <dbReference type="PIRNR" id="PIRNR009415"/>
    </source>
</evidence>
<dbReference type="KEGG" id="mpp:MICPUCDRAFT_31778"/>
<dbReference type="InterPro" id="IPR003194">
    <property type="entry name" value="TFIIA_gsu"/>
</dbReference>
<dbReference type="GO" id="GO:0006367">
    <property type="term" value="P:transcription initiation at RNA polymerase II promoter"/>
    <property type="evidence" value="ECO:0007669"/>
    <property type="project" value="InterPro"/>
</dbReference>
<protein>
    <recommendedName>
        <fullName evidence="7">Transcription initiation factor IIA subunit 2</fullName>
    </recommendedName>
</protein>
<dbReference type="FunFam" id="2.30.18.10:FF:000001">
    <property type="entry name" value="Transcription initiation factor IIA subunit 2"/>
    <property type="match status" value="1"/>
</dbReference>
<dbReference type="OrthoDB" id="586585at2759"/>
<dbReference type="Proteomes" id="UP000001876">
    <property type="component" value="Unassembled WGS sequence"/>
</dbReference>
<dbReference type="SUPFAM" id="SSF47396">
    <property type="entry name" value="Transcription factor IIA (TFIIA), alpha-helical domain"/>
    <property type="match status" value="1"/>
</dbReference>
<evidence type="ECO:0000259" key="8">
    <source>
        <dbReference type="Pfam" id="PF02268"/>
    </source>
</evidence>
<dbReference type="InterPro" id="IPR009083">
    <property type="entry name" value="TFIIA_a-hlx"/>
</dbReference>
<keyword evidence="4 7" id="KW-0804">Transcription</keyword>
<comment type="similarity">
    <text evidence="2 7">Belongs to the TFIIA subunit 2 family.</text>
</comment>
<dbReference type="eggNOG" id="KOG3463">
    <property type="taxonomic scope" value="Eukaryota"/>
</dbReference>
<feature type="domain" description="Transcription initiation factor IIA gamma subunit N-terminal" evidence="8">
    <location>
        <begin position="3"/>
        <end position="49"/>
    </location>
</feature>
<evidence type="ECO:0000259" key="9">
    <source>
        <dbReference type="Pfam" id="PF02751"/>
    </source>
</evidence>
<dbReference type="InterPro" id="IPR015871">
    <property type="entry name" value="TFIIA_gsu_C"/>
</dbReference>
<dbReference type="EMBL" id="GG663736">
    <property type="protein sequence ID" value="EEH59891.1"/>
    <property type="molecule type" value="Genomic_DNA"/>
</dbReference>
<dbReference type="AlphaFoldDB" id="C1ML87"/>
<comment type="subcellular location">
    <subcellularLocation>
        <location evidence="1 7">Nucleus</location>
    </subcellularLocation>
</comment>
<gene>
    <name evidence="10" type="ORF">MICPUCDRAFT_31778</name>
</gene>
<evidence type="ECO:0000256" key="3">
    <source>
        <dbReference type="ARBA" id="ARBA00023015"/>
    </source>
</evidence>
<comment type="function">
    <text evidence="7">TFIIA is a component of the transcription machinery of RNA polymerase II and plays an important role in transcriptional activation.</text>
</comment>
<feature type="domain" description="Transcription initiation factor IIA gamma subunit C-terminal" evidence="9">
    <location>
        <begin position="59"/>
        <end position="105"/>
    </location>
</feature>
<name>C1ML87_MICPC</name>
<evidence type="ECO:0000256" key="4">
    <source>
        <dbReference type="ARBA" id="ARBA00023163"/>
    </source>
</evidence>
<dbReference type="OMA" id="QYYELYR"/>
<evidence type="ECO:0000256" key="1">
    <source>
        <dbReference type="ARBA" id="ARBA00004123"/>
    </source>
</evidence>
<evidence type="ECO:0000313" key="11">
    <source>
        <dbReference type="Proteomes" id="UP000001876"/>
    </source>
</evidence>
<dbReference type="GO" id="GO:0005672">
    <property type="term" value="C:transcription factor TFIIA complex"/>
    <property type="evidence" value="ECO:0007669"/>
    <property type="project" value="InterPro"/>
</dbReference>
<evidence type="ECO:0000256" key="2">
    <source>
        <dbReference type="ARBA" id="ARBA00007675"/>
    </source>
</evidence>
<dbReference type="Pfam" id="PF02751">
    <property type="entry name" value="TFIIA_gamma_C"/>
    <property type="match status" value="1"/>
</dbReference>
<evidence type="ECO:0000256" key="6">
    <source>
        <dbReference type="ARBA" id="ARBA00064681"/>
    </source>
</evidence>
<dbReference type="InterPro" id="IPR015872">
    <property type="entry name" value="TFIIA_gsu_N"/>
</dbReference>
<dbReference type="STRING" id="564608.C1ML87"/>
<dbReference type="Pfam" id="PF02268">
    <property type="entry name" value="TFIIA_gamma_N"/>
    <property type="match status" value="1"/>
</dbReference>
<comment type="subunit">
    <text evidence="6">TFIIA is a heterodimer of the large unprocessed subunit 1 and a small subunit gamma. It was originally believed to be a heterotrimer of an alpha, a beta and a gamma subunit.</text>
</comment>
<organism evidence="11">
    <name type="scientific">Micromonas pusilla (strain CCMP1545)</name>
    <name type="common">Picoplanktonic green alga</name>
    <dbReference type="NCBI Taxonomy" id="564608"/>
    <lineage>
        <taxon>Eukaryota</taxon>
        <taxon>Viridiplantae</taxon>
        <taxon>Chlorophyta</taxon>
        <taxon>Mamiellophyceae</taxon>
        <taxon>Mamiellales</taxon>
        <taxon>Mamiellaceae</taxon>
        <taxon>Micromonas</taxon>
    </lineage>
</organism>
<dbReference type="InterPro" id="IPR009088">
    <property type="entry name" value="TFIIA_b-brl"/>
</dbReference>
<keyword evidence="11" id="KW-1185">Reference proteome</keyword>
<dbReference type="Gene3D" id="1.10.287.190">
    <property type="entry name" value="Transcription factor IIA gamma subunit, alpha-helical domain"/>
    <property type="match status" value="1"/>
</dbReference>
<dbReference type="CDD" id="cd10014">
    <property type="entry name" value="TFIIA_gamma_C"/>
    <property type="match status" value="1"/>
</dbReference>
<evidence type="ECO:0000256" key="5">
    <source>
        <dbReference type="ARBA" id="ARBA00023242"/>
    </source>
</evidence>
<dbReference type="PIRSF" id="PIRSF009415">
    <property type="entry name" value="Hum_TFIIA_gamma"/>
    <property type="match status" value="1"/>
</dbReference>
<accession>C1ML87</accession>
<keyword evidence="5 7" id="KW-0539">Nucleus</keyword>
<keyword evidence="3 7" id="KW-0805">Transcription regulation</keyword>
<dbReference type="CDD" id="cd10145">
    <property type="entry name" value="TFIIA_gamma_N"/>
    <property type="match status" value="1"/>
</dbReference>
<dbReference type="SUPFAM" id="SSF50784">
    <property type="entry name" value="Transcription factor IIA (TFIIA), beta-barrel domain"/>
    <property type="match status" value="1"/>
</dbReference>
<dbReference type="Gene3D" id="2.30.18.10">
    <property type="entry name" value="Transcription factor IIA (TFIIA), beta-barrel domain"/>
    <property type="match status" value="1"/>
</dbReference>
<dbReference type="RefSeq" id="XP_003056515.1">
    <property type="nucleotide sequence ID" value="XM_003056469.1"/>
</dbReference>